<evidence type="ECO:0000313" key="3">
    <source>
        <dbReference type="Proteomes" id="UP000289340"/>
    </source>
</evidence>
<accession>A0A445LIL6</accession>
<dbReference type="GO" id="GO:0004523">
    <property type="term" value="F:RNA-DNA hybrid ribonuclease activity"/>
    <property type="evidence" value="ECO:0007669"/>
    <property type="project" value="InterPro"/>
</dbReference>
<dbReference type="Proteomes" id="UP000289340">
    <property type="component" value="Chromosome 2"/>
</dbReference>
<feature type="domain" description="RNase H type-1" evidence="1">
    <location>
        <begin position="237"/>
        <end position="287"/>
    </location>
</feature>
<dbReference type="AlphaFoldDB" id="A0A445LIL6"/>
<evidence type="ECO:0000313" key="2">
    <source>
        <dbReference type="EMBL" id="RZC23090.1"/>
    </source>
</evidence>
<dbReference type="Pfam" id="PF13456">
    <property type="entry name" value="RVT_3"/>
    <property type="match status" value="1"/>
</dbReference>
<evidence type="ECO:0000259" key="1">
    <source>
        <dbReference type="Pfam" id="PF13456"/>
    </source>
</evidence>
<dbReference type="InterPro" id="IPR002156">
    <property type="entry name" value="RNaseH_domain"/>
</dbReference>
<comment type="caution">
    <text evidence="2">The sequence shown here is derived from an EMBL/GenBank/DDBJ whole genome shotgun (WGS) entry which is preliminary data.</text>
</comment>
<gene>
    <name evidence="2" type="ORF">D0Y65_002779</name>
</gene>
<proteinExistence type="predicted"/>
<keyword evidence="3" id="KW-1185">Reference proteome</keyword>
<organism evidence="2 3">
    <name type="scientific">Glycine soja</name>
    <name type="common">Wild soybean</name>
    <dbReference type="NCBI Taxonomy" id="3848"/>
    <lineage>
        <taxon>Eukaryota</taxon>
        <taxon>Viridiplantae</taxon>
        <taxon>Streptophyta</taxon>
        <taxon>Embryophyta</taxon>
        <taxon>Tracheophyta</taxon>
        <taxon>Spermatophyta</taxon>
        <taxon>Magnoliopsida</taxon>
        <taxon>eudicotyledons</taxon>
        <taxon>Gunneridae</taxon>
        <taxon>Pentapetalae</taxon>
        <taxon>rosids</taxon>
        <taxon>fabids</taxon>
        <taxon>Fabales</taxon>
        <taxon>Fabaceae</taxon>
        <taxon>Papilionoideae</taxon>
        <taxon>50 kb inversion clade</taxon>
        <taxon>NPAAA clade</taxon>
        <taxon>indigoferoid/millettioid clade</taxon>
        <taxon>Phaseoleae</taxon>
        <taxon>Glycine</taxon>
        <taxon>Glycine subgen. Soja</taxon>
    </lineage>
</organism>
<protein>
    <recommendedName>
        <fullName evidence="1">RNase H type-1 domain-containing protein</fullName>
    </recommendedName>
</protein>
<dbReference type="EMBL" id="QZWG01000002">
    <property type="protein sequence ID" value="RZC23090.1"/>
    <property type="molecule type" value="Genomic_DNA"/>
</dbReference>
<name>A0A445LIL6_GLYSO</name>
<dbReference type="GO" id="GO:0003676">
    <property type="term" value="F:nucleic acid binding"/>
    <property type="evidence" value="ECO:0007669"/>
    <property type="project" value="InterPro"/>
</dbReference>
<reference evidence="2 3" key="1">
    <citation type="submission" date="2018-09" db="EMBL/GenBank/DDBJ databases">
        <title>A high-quality reference genome of wild soybean provides a powerful tool to mine soybean genomes.</title>
        <authorList>
            <person name="Xie M."/>
            <person name="Chung C.Y.L."/>
            <person name="Li M.-W."/>
            <person name="Wong F.-L."/>
            <person name="Chan T.-F."/>
            <person name="Lam H.-M."/>
        </authorList>
    </citation>
    <scope>NUCLEOTIDE SEQUENCE [LARGE SCALE GENOMIC DNA]</scope>
    <source>
        <strain evidence="3">cv. W05</strain>
        <tissue evidence="2">Hypocotyl of etiolated seedlings</tissue>
    </source>
</reference>
<sequence length="290" mass="33250">MLKGEGFYMVLKICRGTHIIFHLLFANDSFLFFKANQEEAIVVNKILDEYVLAYGQLINLEKSKIAYSKNVGGAVRNLITSFLGVRDGMGSGKEYNACVITPMMDVGQDMKVSSIIDPINHCWDINTISHILSPQDVQVIVRTPLLPMVEGDSRIRALNQNVNTSLQQRISMALWSMWRRRNGKLWEEKEASNEEVFHRTNMFFNNWNKARRSEPSHYSMVQHSQVLHWIPPEPGCVRDERGRQMMARAETKMPCMDAQLGEAWGLLEVINFMQAKGYVNVIFEMDCVKG</sequence>